<evidence type="ECO:0000313" key="1">
    <source>
        <dbReference type="EMBL" id="CAG8652586.1"/>
    </source>
</evidence>
<keyword evidence="2" id="KW-1185">Reference proteome</keyword>
<protein>
    <submittedName>
        <fullName evidence="1">8461_t:CDS:1</fullName>
    </submittedName>
</protein>
<comment type="caution">
    <text evidence="1">The sequence shown here is derived from an EMBL/GenBank/DDBJ whole genome shotgun (WGS) entry which is preliminary data.</text>
</comment>
<dbReference type="EMBL" id="CAJVPK010006732">
    <property type="protein sequence ID" value="CAG8652586.1"/>
    <property type="molecule type" value="Genomic_DNA"/>
</dbReference>
<feature type="non-terminal residue" evidence="1">
    <location>
        <position position="1"/>
    </location>
</feature>
<gene>
    <name evidence="1" type="ORF">DEBURN_LOCUS11504</name>
</gene>
<reference evidence="1" key="1">
    <citation type="submission" date="2021-06" db="EMBL/GenBank/DDBJ databases">
        <authorList>
            <person name="Kallberg Y."/>
            <person name="Tangrot J."/>
            <person name="Rosling A."/>
        </authorList>
    </citation>
    <scope>NUCLEOTIDE SEQUENCE</scope>
    <source>
        <strain evidence="1">AZ414A</strain>
    </source>
</reference>
<dbReference type="AlphaFoldDB" id="A0A9N9DTQ8"/>
<sequence>QISRWCQKEEELASAQEKNKCIGTGKKPLYPEAEEKLKKWIIEL</sequence>
<evidence type="ECO:0000313" key="2">
    <source>
        <dbReference type="Proteomes" id="UP000789706"/>
    </source>
</evidence>
<dbReference type="Proteomes" id="UP000789706">
    <property type="component" value="Unassembled WGS sequence"/>
</dbReference>
<proteinExistence type="predicted"/>
<accession>A0A9N9DTQ8</accession>
<name>A0A9N9DTQ8_9GLOM</name>
<organism evidence="1 2">
    <name type="scientific">Diversispora eburnea</name>
    <dbReference type="NCBI Taxonomy" id="1213867"/>
    <lineage>
        <taxon>Eukaryota</taxon>
        <taxon>Fungi</taxon>
        <taxon>Fungi incertae sedis</taxon>
        <taxon>Mucoromycota</taxon>
        <taxon>Glomeromycotina</taxon>
        <taxon>Glomeromycetes</taxon>
        <taxon>Diversisporales</taxon>
        <taxon>Diversisporaceae</taxon>
        <taxon>Diversispora</taxon>
    </lineage>
</organism>